<dbReference type="Proteomes" id="UP000031668">
    <property type="component" value="Unassembled WGS sequence"/>
</dbReference>
<dbReference type="Pfam" id="PF13358">
    <property type="entry name" value="DDE_3"/>
    <property type="match status" value="1"/>
</dbReference>
<dbReference type="InterPro" id="IPR036397">
    <property type="entry name" value="RNaseH_sf"/>
</dbReference>
<evidence type="ECO:0000259" key="1">
    <source>
        <dbReference type="Pfam" id="PF13358"/>
    </source>
</evidence>
<dbReference type="AlphaFoldDB" id="A0A0C2MJ96"/>
<keyword evidence="3" id="KW-1185">Reference proteome</keyword>
<evidence type="ECO:0000313" key="3">
    <source>
        <dbReference type="Proteomes" id="UP000031668"/>
    </source>
</evidence>
<dbReference type="OrthoDB" id="6021308at2759"/>
<dbReference type="GO" id="GO:0003676">
    <property type="term" value="F:nucleic acid binding"/>
    <property type="evidence" value="ECO:0007669"/>
    <property type="project" value="InterPro"/>
</dbReference>
<proteinExistence type="predicted"/>
<protein>
    <recommendedName>
        <fullName evidence="1">Tc1-like transposase DDE domain-containing protein</fullName>
    </recommendedName>
</protein>
<sequence length="128" mass="15053">MNFLIAPNRQVFFIDETCFQVNMNCWYGRELNGVRATGSVPALRFRNYCVAYTMSCEGMVNFKIDERAYNAECSLEYLFEIFEIFRVREISVAYLVMDNVSFRKTALAQNTIRAFNHVPIFLPPYRPF</sequence>
<reference evidence="2 3" key="1">
    <citation type="journal article" date="2014" name="Genome Biol. Evol.">
        <title>The genome of the myxosporean Thelohanellus kitauei shows adaptations to nutrient acquisition within its fish host.</title>
        <authorList>
            <person name="Yang Y."/>
            <person name="Xiong J."/>
            <person name="Zhou Z."/>
            <person name="Huo F."/>
            <person name="Miao W."/>
            <person name="Ran C."/>
            <person name="Liu Y."/>
            <person name="Zhang J."/>
            <person name="Feng J."/>
            <person name="Wang M."/>
            <person name="Wang M."/>
            <person name="Wang L."/>
            <person name="Yao B."/>
        </authorList>
    </citation>
    <scope>NUCLEOTIDE SEQUENCE [LARGE SCALE GENOMIC DNA]</scope>
    <source>
        <strain evidence="2">Wuqing</strain>
    </source>
</reference>
<dbReference type="InterPro" id="IPR038717">
    <property type="entry name" value="Tc1-like_DDE_dom"/>
</dbReference>
<gene>
    <name evidence="2" type="ORF">RF11_05368</name>
</gene>
<evidence type="ECO:0000313" key="2">
    <source>
        <dbReference type="EMBL" id="KII67216.1"/>
    </source>
</evidence>
<name>A0A0C2MJ96_THEKT</name>
<organism evidence="2 3">
    <name type="scientific">Thelohanellus kitauei</name>
    <name type="common">Myxosporean</name>
    <dbReference type="NCBI Taxonomy" id="669202"/>
    <lineage>
        <taxon>Eukaryota</taxon>
        <taxon>Metazoa</taxon>
        <taxon>Cnidaria</taxon>
        <taxon>Myxozoa</taxon>
        <taxon>Myxosporea</taxon>
        <taxon>Bivalvulida</taxon>
        <taxon>Platysporina</taxon>
        <taxon>Myxobolidae</taxon>
        <taxon>Thelohanellus</taxon>
    </lineage>
</organism>
<dbReference type="EMBL" id="JWZT01003270">
    <property type="protein sequence ID" value="KII67216.1"/>
    <property type="molecule type" value="Genomic_DNA"/>
</dbReference>
<comment type="caution">
    <text evidence="2">The sequence shown here is derived from an EMBL/GenBank/DDBJ whole genome shotgun (WGS) entry which is preliminary data.</text>
</comment>
<dbReference type="Gene3D" id="3.30.420.10">
    <property type="entry name" value="Ribonuclease H-like superfamily/Ribonuclease H"/>
    <property type="match status" value="1"/>
</dbReference>
<feature type="domain" description="Tc1-like transposase DDE" evidence="1">
    <location>
        <begin position="10"/>
        <end position="127"/>
    </location>
</feature>
<accession>A0A0C2MJ96</accession>